<evidence type="ECO:0000313" key="3">
    <source>
        <dbReference type="Proteomes" id="UP001337655"/>
    </source>
</evidence>
<evidence type="ECO:0000259" key="1">
    <source>
        <dbReference type="Pfam" id="PF06985"/>
    </source>
</evidence>
<dbReference type="InterPro" id="IPR010730">
    <property type="entry name" value="HET"/>
</dbReference>
<organism evidence="2 3">
    <name type="scientific">Saxophila tyrrhenica</name>
    <dbReference type="NCBI Taxonomy" id="1690608"/>
    <lineage>
        <taxon>Eukaryota</taxon>
        <taxon>Fungi</taxon>
        <taxon>Dikarya</taxon>
        <taxon>Ascomycota</taxon>
        <taxon>Pezizomycotina</taxon>
        <taxon>Dothideomycetes</taxon>
        <taxon>Dothideomycetidae</taxon>
        <taxon>Mycosphaerellales</taxon>
        <taxon>Extremaceae</taxon>
        <taxon>Saxophila</taxon>
    </lineage>
</organism>
<dbReference type="AlphaFoldDB" id="A0AAV9NUI7"/>
<name>A0AAV9NUI7_9PEZI</name>
<dbReference type="RefSeq" id="XP_064653867.1">
    <property type="nucleotide sequence ID" value="XM_064807963.1"/>
</dbReference>
<dbReference type="PANTHER" id="PTHR33112:SF16">
    <property type="entry name" value="HETEROKARYON INCOMPATIBILITY DOMAIN-CONTAINING PROTEIN"/>
    <property type="match status" value="1"/>
</dbReference>
<dbReference type="Pfam" id="PF06985">
    <property type="entry name" value="HET"/>
    <property type="match status" value="1"/>
</dbReference>
<feature type="domain" description="Heterokaryon incompatibility" evidence="1">
    <location>
        <begin position="235"/>
        <end position="378"/>
    </location>
</feature>
<sequence length="672" mass="75219">MAHQTPWPICSTCRTIPHNIFTVPASSDLTQFKLWDSFTRFAESAARGCHTCTLLYEAVHEPYKSRLKNAEVYLESLSTGDNVKREVVVTANSTLLEPCAGREEEALLKGGNLSAGTSFTPIAHLKFALNHNEIEASTKYYQDMISLYAEDDGAQRYIRQSLDKCLAEHHESCNRSIFPLSAQATQRPTHTNIVYGNDGVAVAPTRLVYVGSDAVNDPPRIVPGEECLYKGGHLILSYCWGMTPKDAPWQLTSNTMESFAVEIPLNVLPQTLHDAFMWTRRLGEAYIWIDSMCIVQDSKEDWEREASRMASIYGCAKMTLVAASSSAYGGMTDRRNPLRNSAATLPCSEGTVYILPNGQKRSTPLPPPTESRGWCYQENLLSSRLVRFTRTSVQYQCSGDNARPPVRAQGLERLTDHPPFRWYILWYRLIERYTNMHLTYPADKLRAFHGIAMDKAGGHYNAGFLGADPWASLLWCRDEHQIRMRPGRRYEEYVAPSWSWAAVDAPVLFYEANGRSTREKQLEPVPWDPVLLSASVKQASYFDTGAVKSGSVQLSAFCALARTATNEPYLFNTKLGRHTYGRRNLRDCSTGRVIGLMVFDVASEAADAIVLLCVLLHAVNVELWLKNGTAGLGVALRLRGFEKGRVLYERAGYVQCTAAFAESGWRGRVEVV</sequence>
<dbReference type="PANTHER" id="PTHR33112">
    <property type="entry name" value="DOMAIN PROTEIN, PUTATIVE-RELATED"/>
    <property type="match status" value="1"/>
</dbReference>
<protein>
    <recommendedName>
        <fullName evidence="1">Heterokaryon incompatibility domain-containing protein</fullName>
    </recommendedName>
</protein>
<dbReference type="Proteomes" id="UP001337655">
    <property type="component" value="Unassembled WGS sequence"/>
</dbReference>
<evidence type="ECO:0000313" key="2">
    <source>
        <dbReference type="EMBL" id="KAK5163373.1"/>
    </source>
</evidence>
<gene>
    <name evidence="2" type="ORF">LTR77_010746</name>
</gene>
<reference evidence="2 3" key="1">
    <citation type="submission" date="2023-08" db="EMBL/GenBank/DDBJ databases">
        <title>Black Yeasts Isolated from many extreme environments.</title>
        <authorList>
            <person name="Coleine C."/>
            <person name="Stajich J.E."/>
            <person name="Selbmann L."/>
        </authorList>
    </citation>
    <scope>NUCLEOTIDE SEQUENCE [LARGE SCALE GENOMIC DNA]</scope>
    <source>
        <strain evidence="2 3">CCFEE 5935</strain>
    </source>
</reference>
<proteinExistence type="predicted"/>
<keyword evidence="3" id="KW-1185">Reference proteome</keyword>
<dbReference type="EMBL" id="JAVRRT010000026">
    <property type="protein sequence ID" value="KAK5163373.1"/>
    <property type="molecule type" value="Genomic_DNA"/>
</dbReference>
<dbReference type="GeneID" id="89932071"/>
<comment type="caution">
    <text evidence="2">The sequence shown here is derived from an EMBL/GenBank/DDBJ whole genome shotgun (WGS) entry which is preliminary data.</text>
</comment>
<accession>A0AAV9NUI7</accession>